<feature type="compositionally biased region" description="Basic residues" evidence="1">
    <location>
        <begin position="72"/>
        <end position="85"/>
    </location>
</feature>
<reference evidence="2 3" key="1">
    <citation type="submission" date="2021-06" db="EMBL/GenBank/DDBJ databases">
        <authorList>
            <person name="Palmer J.M."/>
        </authorList>
    </citation>
    <scope>NUCLEOTIDE SEQUENCE [LARGE SCALE GENOMIC DNA]</scope>
    <source>
        <strain evidence="2 3">AS_MEX2019</strain>
        <tissue evidence="2">Muscle</tissue>
    </source>
</reference>
<sequence length="91" mass="10727">MPRKEDRKRASRAALKLKYLRREFMFAPFILSLKSPQSYTPTRSFIWAMTGPHQRKEAAHLCEPDSFQQHQQKGRICSRHPRPGQHLHTTS</sequence>
<feature type="region of interest" description="Disordered" evidence="1">
    <location>
        <begin position="65"/>
        <end position="91"/>
    </location>
</feature>
<accession>A0ABV0Z7A5</accession>
<name>A0ABV0Z7A5_9TELE</name>
<comment type="caution">
    <text evidence="2">The sequence shown here is derived from an EMBL/GenBank/DDBJ whole genome shotgun (WGS) entry which is preliminary data.</text>
</comment>
<gene>
    <name evidence="2" type="ORF">AMECASPLE_039445</name>
</gene>
<keyword evidence="3" id="KW-1185">Reference proteome</keyword>
<dbReference type="EMBL" id="JAHRIP010055322">
    <property type="protein sequence ID" value="MEQ2301762.1"/>
    <property type="molecule type" value="Genomic_DNA"/>
</dbReference>
<proteinExistence type="predicted"/>
<evidence type="ECO:0000313" key="3">
    <source>
        <dbReference type="Proteomes" id="UP001469553"/>
    </source>
</evidence>
<protein>
    <submittedName>
        <fullName evidence="2">Uncharacterized protein</fullName>
    </submittedName>
</protein>
<organism evidence="2 3">
    <name type="scientific">Ameca splendens</name>
    <dbReference type="NCBI Taxonomy" id="208324"/>
    <lineage>
        <taxon>Eukaryota</taxon>
        <taxon>Metazoa</taxon>
        <taxon>Chordata</taxon>
        <taxon>Craniata</taxon>
        <taxon>Vertebrata</taxon>
        <taxon>Euteleostomi</taxon>
        <taxon>Actinopterygii</taxon>
        <taxon>Neopterygii</taxon>
        <taxon>Teleostei</taxon>
        <taxon>Neoteleostei</taxon>
        <taxon>Acanthomorphata</taxon>
        <taxon>Ovalentaria</taxon>
        <taxon>Atherinomorphae</taxon>
        <taxon>Cyprinodontiformes</taxon>
        <taxon>Goodeidae</taxon>
        <taxon>Ameca</taxon>
    </lineage>
</organism>
<evidence type="ECO:0000256" key="1">
    <source>
        <dbReference type="SAM" id="MobiDB-lite"/>
    </source>
</evidence>
<dbReference type="Proteomes" id="UP001469553">
    <property type="component" value="Unassembled WGS sequence"/>
</dbReference>
<evidence type="ECO:0000313" key="2">
    <source>
        <dbReference type="EMBL" id="MEQ2301762.1"/>
    </source>
</evidence>